<dbReference type="EMBL" id="GBXM01080361">
    <property type="protein sequence ID" value="JAH28216.1"/>
    <property type="molecule type" value="Transcribed_RNA"/>
</dbReference>
<reference evidence="1" key="1">
    <citation type="submission" date="2014-11" db="EMBL/GenBank/DDBJ databases">
        <authorList>
            <person name="Amaro Gonzalez C."/>
        </authorList>
    </citation>
    <scope>NUCLEOTIDE SEQUENCE</scope>
</reference>
<organism evidence="1">
    <name type="scientific">Anguilla anguilla</name>
    <name type="common">European freshwater eel</name>
    <name type="synonym">Muraena anguilla</name>
    <dbReference type="NCBI Taxonomy" id="7936"/>
    <lineage>
        <taxon>Eukaryota</taxon>
        <taxon>Metazoa</taxon>
        <taxon>Chordata</taxon>
        <taxon>Craniata</taxon>
        <taxon>Vertebrata</taxon>
        <taxon>Euteleostomi</taxon>
        <taxon>Actinopterygii</taxon>
        <taxon>Neopterygii</taxon>
        <taxon>Teleostei</taxon>
        <taxon>Anguilliformes</taxon>
        <taxon>Anguillidae</taxon>
        <taxon>Anguilla</taxon>
    </lineage>
</organism>
<reference evidence="1" key="2">
    <citation type="journal article" date="2015" name="Fish Shellfish Immunol.">
        <title>Early steps in the European eel (Anguilla anguilla)-Vibrio vulnificus interaction in the gills: Role of the RtxA13 toxin.</title>
        <authorList>
            <person name="Callol A."/>
            <person name="Pajuelo D."/>
            <person name="Ebbesson L."/>
            <person name="Teles M."/>
            <person name="MacKenzie S."/>
            <person name="Amaro C."/>
        </authorList>
    </citation>
    <scope>NUCLEOTIDE SEQUENCE</scope>
</reference>
<accession>A0A0E9RGE8</accession>
<protein>
    <submittedName>
        <fullName evidence="1">Uncharacterized protein</fullName>
    </submittedName>
</protein>
<dbReference type="AlphaFoldDB" id="A0A0E9RGE8"/>
<sequence>MFPWSCTAPQPLPQDVKEIDKRNRQFENIFFQSL</sequence>
<proteinExistence type="predicted"/>
<name>A0A0E9RGE8_ANGAN</name>
<evidence type="ECO:0000313" key="1">
    <source>
        <dbReference type="EMBL" id="JAH28216.1"/>
    </source>
</evidence>